<dbReference type="SUPFAM" id="SSF47473">
    <property type="entry name" value="EF-hand"/>
    <property type="match status" value="1"/>
</dbReference>
<dbReference type="GO" id="GO:0005509">
    <property type="term" value="F:calcium ion binding"/>
    <property type="evidence" value="ECO:0007669"/>
    <property type="project" value="InterPro"/>
</dbReference>
<evidence type="ECO:0000259" key="1">
    <source>
        <dbReference type="PROSITE" id="PS50222"/>
    </source>
</evidence>
<dbReference type="InterPro" id="IPR050230">
    <property type="entry name" value="CALM/Myosin/TropC-like"/>
</dbReference>
<dbReference type="WBParaSite" id="Hba_13343">
    <property type="protein sequence ID" value="Hba_13343"/>
    <property type="gene ID" value="Hba_13343"/>
</dbReference>
<dbReference type="Proteomes" id="UP000095283">
    <property type="component" value="Unplaced"/>
</dbReference>
<dbReference type="PANTHER" id="PTHR23048">
    <property type="entry name" value="MYOSIN LIGHT CHAIN 1, 3"/>
    <property type="match status" value="1"/>
</dbReference>
<dbReference type="PROSITE" id="PS50222">
    <property type="entry name" value="EF_HAND_2"/>
    <property type="match status" value="1"/>
</dbReference>
<dbReference type="GO" id="GO:0016460">
    <property type="term" value="C:myosin II complex"/>
    <property type="evidence" value="ECO:0007669"/>
    <property type="project" value="TreeGrafter"/>
</dbReference>
<keyword evidence="2" id="KW-1185">Reference proteome</keyword>
<dbReference type="PANTHER" id="PTHR23048:SF13">
    <property type="entry name" value="EF-HAND DOMAIN-CONTAINING PROTEIN"/>
    <property type="match status" value="1"/>
</dbReference>
<feature type="domain" description="EF-hand" evidence="1">
    <location>
        <begin position="94"/>
        <end position="129"/>
    </location>
</feature>
<accession>A0A1I7X6V1</accession>
<dbReference type="Gene3D" id="1.10.238.10">
    <property type="entry name" value="EF-hand"/>
    <property type="match status" value="1"/>
</dbReference>
<evidence type="ECO:0000313" key="2">
    <source>
        <dbReference type="Proteomes" id="UP000095283"/>
    </source>
</evidence>
<dbReference type="InterPro" id="IPR002048">
    <property type="entry name" value="EF_hand_dom"/>
</dbReference>
<reference evidence="3" key="1">
    <citation type="submission" date="2016-11" db="UniProtKB">
        <authorList>
            <consortium name="WormBaseParasite"/>
        </authorList>
    </citation>
    <scope>IDENTIFICATION</scope>
</reference>
<dbReference type="InterPro" id="IPR011992">
    <property type="entry name" value="EF-hand-dom_pair"/>
</dbReference>
<sequence length="161" mass="18224">MSSIQDDILYAFHFYDTKGDNKITVSQKSAGSPIRSILVDGMRPQNTGTLRDCEIEFDGCVGVVPTKFMDELRISIEDFTPIYHNVRKEENTVSRLEQFQNLLANFDREGSGVVLISDLRFMLQNLGEKMLVQDIDSLLSSIDISDGKIHTAEFIRMILSL</sequence>
<proteinExistence type="predicted"/>
<organism evidence="2 3">
    <name type="scientific">Heterorhabditis bacteriophora</name>
    <name type="common">Entomopathogenic nematode worm</name>
    <dbReference type="NCBI Taxonomy" id="37862"/>
    <lineage>
        <taxon>Eukaryota</taxon>
        <taxon>Metazoa</taxon>
        <taxon>Ecdysozoa</taxon>
        <taxon>Nematoda</taxon>
        <taxon>Chromadorea</taxon>
        <taxon>Rhabditida</taxon>
        <taxon>Rhabditina</taxon>
        <taxon>Rhabditomorpha</taxon>
        <taxon>Strongyloidea</taxon>
        <taxon>Heterorhabditidae</taxon>
        <taxon>Heterorhabditis</taxon>
    </lineage>
</organism>
<dbReference type="AlphaFoldDB" id="A0A1I7X6V1"/>
<name>A0A1I7X6V1_HETBA</name>
<evidence type="ECO:0000313" key="3">
    <source>
        <dbReference type="WBParaSite" id="Hba_13343"/>
    </source>
</evidence>
<protein>
    <submittedName>
        <fullName evidence="3">EF-hand domain-containing protein</fullName>
    </submittedName>
</protein>